<dbReference type="PANTHER" id="PTHR39160:SF4">
    <property type="entry name" value="RESUSCITATION-PROMOTING FACTOR RPFB"/>
    <property type="match status" value="1"/>
</dbReference>
<comment type="similarity">
    <text evidence="1">Belongs to the transglycosylase family. Rpf subfamily.</text>
</comment>
<gene>
    <name evidence="5" type="ORF">CryarDRAFT_0965</name>
</gene>
<dbReference type="Proteomes" id="UP000021053">
    <property type="component" value="Unassembled WGS sequence"/>
</dbReference>
<feature type="domain" description="G5" evidence="4">
    <location>
        <begin position="202"/>
        <end position="282"/>
    </location>
</feature>
<dbReference type="Pfam" id="PF07501">
    <property type="entry name" value="G5"/>
    <property type="match status" value="1"/>
</dbReference>
<organism evidence="5 6">
    <name type="scientific">Cryptosporangium arvum DSM 44712</name>
    <dbReference type="NCBI Taxonomy" id="927661"/>
    <lineage>
        <taxon>Bacteria</taxon>
        <taxon>Bacillati</taxon>
        <taxon>Actinomycetota</taxon>
        <taxon>Actinomycetes</taxon>
        <taxon>Cryptosporangiales</taxon>
        <taxon>Cryptosporangiaceae</taxon>
        <taxon>Cryptosporangium</taxon>
    </lineage>
</organism>
<accession>A0A010YXJ8</accession>
<dbReference type="Pfam" id="PF03990">
    <property type="entry name" value="DUF348"/>
    <property type="match status" value="3"/>
</dbReference>
<reference evidence="5 6" key="1">
    <citation type="submission" date="2013-07" db="EMBL/GenBank/DDBJ databases">
        <authorList>
            <consortium name="DOE Joint Genome Institute"/>
            <person name="Eisen J."/>
            <person name="Huntemann M."/>
            <person name="Han J."/>
            <person name="Chen A."/>
            <person name="Kyrpides N."/>
            <person name="Mavromatis K."/>
            <person name="Markowitz V."/>
            <person name="Palaniappan K."/>
            <person name="Ivanova N."/>
            <person name="Schaumberg A."/>
            <person name="Pati A."/>
            <person name="Liolios K."/>
            <person name="Nordberg H.P."/>
            <person name="Cantor M.N."/>
            <person name="Hua S.X."/>
            <person name="Woyke T."/>
        </authorList>
    </citation>
    <scope>NUCLEOTIDE SEQUENCE [LARGE SCALE GENOMIC DNA]</scope>
    <source>
        <strain evidence="5 6">DSM 44712</strain>
    </source>
</reference>
<dbReference type="SMART" id="SM01208">
    <property type="entry name" value="G5"/>
    <property type="match status" value="1"/>
</dbReference>
<dbReference type="InterPro" id="IPR023346">
    <property type="entry name" value="Lysozyme-like_dom_sf"/>
</dbReference>
<dbReference type="InterPro" id="IPR011098">
    <property type="entry name" value="G5_dom"/>
</dbReference>
<dbReference type="AlphaFoldDB" id="A0A010YXJ8"/>
<proteinExistence type="inferred from homology"/>
<evidence type="ECO:0000256" key="2">
    <source>
        <dbReference type="ARBA" id="ARBA00022729"/>
    </source>
</evidence>
<keyword evidence="2" id="KW-0732">Signal</keyword>
<sequence length="370" mass="39181">MQYGSPRAKKVATGIKIASVAALLAGGGAWVATDRAVTLRVDGEQRTVHTHADDVRGVLASAGVKVGDRDEVIPAVDAEVRKGDTIEVDRARKLRVTVDGTTKEVWVTAPTVDEALDELSMGRRDVKLSASRHTRLPLDGARLNVDTQKQVSVKADGRTTTATTYAATVRDLLAERGVTLDVDDRVTPTAVTRLVAEQHVTVQRIATKTATETVTIKAPVRTRKDSSLTVGTSRVVTPGRPGQAKQVVRYVYTDGKVTSKQLLSKTVVTAATTKVVAKGTKKVTSAYVPGGTGLNWAALAKCESGGRPGAVSPNGTYHGLYQFSVGTWQRMGGSGLPSQASASEQTMRAQMLYKAAGAGQWPVCGSRLFS</sequence>
<evidence type="ECO:0000313" key="5">
    <source>
        <dbReference type="EMBL" id="EXG79913.1"/>
    </source>
</evidence>
<dbReference type="InterPro" id="IPR010618">
    <property type="entry name" value="RPF"/>
</dbReference>
<dbReference type="InterPro" id="IPR051933">
    <property type="entry name" value="Resuscitation_pf_RpfB"/>
</dbReference>
<protein>
    <recommendedName>
        <fullName evidence="4">G5 domain-containing protein</fullName>
    </recommendedName>
</protein>
<dbReference type="PANTHER" id="PTHR39160">
    <property type="entry name" value="CELL WALL-BINDING PROTEIN YOCH"/>
    <property type="match status" value="1"/>
</dbReference>
<dbReference type="EMBL" id="JFBT01000001">
    <property type="protein sequence ID" value="EXG79913.1"/>
    <property type="molecule type" value="Genomic_DNA"/>
</dbReference>
<dbReference type="PATRIC" id="fig|927661.3.peg.949"/>
<dbReference type="Gene3D" id="2.20.230.10">
    <property type="entry name" value="Resuscitation-promoting factor rpfb"/>
    <property type="match status" value="1"/>
</dbReference>
<evidence type="ECO:0000313" key="6">
    <source>
        <dbReference type="Proteomes" id="UP000021053"/>
    </source>
</evidence>
<evidence type="ECO:0000259" key="4">
    <source>
        <dbReference type="PROSITE" id="PS51109"/>
    </source>
</evidence>
<keyword evidence="3" id="KW-0378">Hydrolase</keyword>
<keyword evidence="6" id="KW-1185">Reference proteome</keyword>
<name>A0A010YXJ8_9ACTN</name>
<comment type="caution">
    <text evidence="5">The sequence shown here is derived from an EMBL/GenBank/DDBJ whole genome shotgun (WGS) entry which is preliminary data.</text>
</comment>
<dbReference type="Gene3D" id="1.10.530.10">
    <property type="match status" value="1"/>
</dbReference>
<dbReference type="CDD" id="cd13925">
    <property type="entry name" value="RPF"/>
    <property type="match status" value="1"/>
</dbReference>
<evidence type="ECO:0000256" key="3">
    <source>
        <dbReference type="ARBA" id="ARBA00022801"/>
    </source>
</evidence>
<dbReference type="Pfam" id="PF06737">
    <property type="entry name" value="Transglycosylas"/>
    <property type="match status" value="1"/>
</dbReference>
<dbReference type="SUPFAM" id="SSF53955">
    <property type="entry name" value="Lysozyme-like"/>
    <property type="match status" value="1"/>
</dbReference>
<dbReference type="HOGENOM" id="CLU_036884_1_1_11"/>
<dbReference type="GO" id="GO:0016787">
    <property type="term" value="F:hydrolase activity"/>
    <property type="evidence" value="ECO:0007669"/>
    <property type="project" value="UniProtKB-KW"/>
</dbReference>
<dbReference type="InterPro" id="IPR007137">
    <property type="entry name" value="DUF348"/>
</dbReference>
<dbReference type="PROSITE" id="PS51109">
    <property type="entry name" value="G5"/>
    <property type="match status" value="1"/>
</dbReference>
<evidence type="ECO:0000256" key="1">
    <source>
        <dbReference type="ARBA" id="ARBA00010830"/>
    </source>
</evidence>